<feature type="region of interest" description="Disordered" evidence="1">
    <location>
        <begin position="55"/>
        <end position="138"/>
    </location>
</feature>
<evidence type="ECO:0000313" key="2">
    <source>
        <dbReference type="EMBL" id="KFO23378.1"/>
    </source>
</evidence>
<dbReference type="EMBL" id="KN123775">
    <property type="protein sequence ID" value="KFO23378.1"/>
    <property type="molecule type" value="Genomic_DNA"/>
</dbReference>
<name>A0A091CYQ6_FUKDA</name>
<accession>A0A091CYQ6</accession>
<protein>
    <submittedName>
        <fullName evidence="2">Uncharacterized protein</fullName>
    </submittedName>
</protein>
<evidence type="ECO:0000313" key="3">
    <source>
        <dbReference type="Proteomes" id="UP000028990"/>
    </source>
</evidence>
<reference evidence="2 3" key="1">
    <citation type="submission" date="2013-11" db="EMBL/GenBank/DDBJ databases">
        <title>The Damaraland mole rat (Fukomys damarensis) genome and evolution of African mole rats.</title>
        <authorList>
            <person name="Gladyshev V.N."/>
            <person name="Fang X."/>
        </authorList>
    </citation>
    <scope>NUCLEOTIDE SEQUENCE [LARGE SCALE GENOMIC DNA]</scope>
    <source>
        <tissue evidence="2">Liver</tissue>
    </source>
</reference>
<proteinExistence type="predicted"/>
<gene>
    <name evidence="2" type="ORF">H920_15279</name>
</gene>
<dbReference type="Proteomes" id="UP000028990">
    <property type="component" value="Unassembled WGS sequence"/>
</dbReference>
<feature type="compositionally biased region" description="Low complexity" evidence="1">
    <location>
        <begin position="109"/>
        <end position="120"/>
    </location>
</feature>
<dbReference type="AlphaFoldDB" id="A0A091CYQ6"/>
<organism evidence="2 3">
    <name type="scientific">Fukomys damarensis</name>
    <name type="common">Damaraland mole rat</name>
    <name type="synonym">Cryptomys damarensis</name>
    <dbReference type="NCBI Taxonomy" id="885580"/>
    <lineage>
        <taxon>Eukaryota</taxon>
        <taxon>Metazoa</taxon>
        <taxon>Chordata</taxon>
        <taxon>Craniata</taxon>
        <taxon>Vertebrata</taxon>
        <taxon>Euteleostomi</taxon>
        <taxon>Mammalia</taxon>
        <taxon>Eutheria</taxon>
        <taxon>Euarchontoglires</taxon>
        <taxon>Glires</taxon>
        <taxon>Rodentia</taxon>
        <taxon>Hystricomorpha</taxon>
        <taxon>Bathyergidae</taxon>
        <taxon>Fukomys</taxon>
    </lineage>
</organism>
<sequence>MEMDHQGPGTEKKKESILESWGSISEGLGPSSRGCSEKPAGLGSRAELQMLDVLGRRPQARKLSGSTGPTQQLLMSPSDGAPGTTLGYGILAPRGPASRHCVHTEASDDISPSTYSSSLSGHQPRAAPAMEGGTNLKA</sequence>
<evidence type="ECO:0000256" key="1">
    <source>
        <dbReference type="SAM" id="MobiDB-lite"/>
    </source>
</evidence>
<keyword evidence="3" id="KW-1185">Reference proteome</keyword>
<feature type="region of interest" description="Disordered" evidence="1">
    <location>
        <begin position="1"/>
        <end position="43"/>
    </location>
</feature>
<feature type="compositionally biased region" description="Polar residues" evidence="1">
    <location>
        <begin position="64"/>
        <end position="75"/>
    </location>
</feature>